<evidence type="ECO:0000313" key="2">
    <source>
        <dbReference type="EMBL" id="QDV57522.1"/>
    </source>
</evidence>
<sequence>MNMDRWSQKNDWLNQYNEMLVEETHGLVQQLWLDAEGDSAVVHGRAASYYAVQLAIRATQTFGHRHPVFDETRLSLTVAQRQLKLTIPHRRRKGRASTQADTRQRELTLVS</sequence>
<accession>A0A518IWP7</accession>
<dbReference type="OrthoDB" id="289206at2"/>
<keyword evidence="3" id="KW-1185">Reference proteome</keyword>
<dbReference type="AlphaFoldDB" id="A0A518IWP7"/>
<evidence type="ECO:0000256" key="1">
    <source>
        <dbReference type="SAM" id="MobiDB-lite"/>
    </source>
</evidence>
<feature type="compositionally biased region" description="Basic and acidic residues" evidence="1">
    <location>
        <begin position="102"/>
        <end position="111"/>
    </location>
</feature>
<protein>
    <submittedName>
        <fullName evidence="2">Uncharacterized protein</fullName>
    </submittedName>
</protein>
<dbReference type="Proteomes" id="UP000316770">
    <property type="component" value="Chromosome"/>
</dbReference>
<name>A0A518IWP7_9BACT</name>
<dbReference type="RefSeq" id="WP_145123038.1">
    <property type="nucleotide sequence ID" value="NZ_CP036292.1"/>
</dbReference>
<proteinExistence type="predicted"/>
<dbReference type="EMBL" id="CP036318">
    <property type="protein sequence ID" value="QDV57522.1"/>
    <property type="molecule type" value="Genomic_DNA"/>
</dbReference>
<evidence type="ECO:0000313" key="3">
    <source>
        <dbReference type="Proteomes" id="UP000316770"/>
    </source>
</evidence>
<gene>
    <name evidence="2" type="ORF">Mal33_35320</name>
</gene>
<feature type="region of interest" description="Disordered" evidence="1">
    <location>
        <begin position="89"/>
        <end position="111"/>
    </location>
</feature>
<organism evidence="2 3">
    <name type="scientific">Rosistilla oblonga</name>
    <dbReference type="NCBI Taxonomy" id="2527990"/>
    <lineage>
        <taxon>Bacteria</taxon>
        <taxon>Pseudomonadati</taxon>
        <taxon>Planctomycetota</taxon>
        <taxon>Planctomycetia</taxon>
        <taxon>Pirellulales</taxon>
        <taxon>Pirellulaceae</taxon>
        <taxon>Rosistilla</taxon>
    </lineage>
</organism>
<reference evidence="2 3" key="1">
    <citation type="submission" date="2019-02" db="EMBL/GenBank/DDBJ databases">
        <title>Deep-cultivation of Planctomycetes and their phenomic and genomic characterization uncovers novel biology.</title>
        <authorList>
            <person name="Wiegand S."/>
            <person name="Jogler M."/>
            <person name="Boedeker C."/>
            <person name="Pinto D."/>
            <person name="Vollmers J."/>
            <person name="Rivas-Marin E."/>
            <person name="Kohn T."/>
            <person name="Peeters S.H."/>
            <person name="Heuer A."/>
            <person name="Rast P."/>
            <person name="Oberbeckmann S."/>
            <person name="Bunk B."/>
            <person name="Jeske O."/>
            <person name="Meyerdierks A."/>
            <person name="Storesund J.E."/>
            <person name="Kallscheuer N."/>
            <person name="Luecker S."/>
            <person name="Lage O.M."/>
            <person name="Pohl T."/>
            <person name="Merkel B.J."/>
            <person name="Hornburger P."/>
            <person name="Mueller R.-W."/>
            <person name="Bruemmer F."/>
            <person name="Labrenz M."/>
            <person name="Spormann A.M."/>
            <person name="Op den Camp H."/>
            <person name="Overmann J."/>
            <person name="Amann R."/>
            <person name="Jetten M.S.M."/>
            <person name="Mascher T."/>
            <person name="Medema M.H."/>
            <person name="Devos D.P."/>
            <person name="Kaster A.-K."/>
            <person name="Ovreas L."/>
            <person name="Rohde M."/>
            <person name="Galperin M.Y."/>
            <person name="Jogler C."/>
        </authorList>
    </citation>
    <scope>NUCLEOTIDE SEQUENCE [LARGE SCALE GENOMIC DNA]</scope>
    <source>
        <strain evidence="2 3">Mal33</strain>
    </source>
</reference>